<organism evidence="1 2">
    <name type="scientific">Gymnopilus junonius</name>
    <name type="common">Spectacular rustgill mushroom</name>
    <name type="synonym">Gymnopilus spectabilis subsp. junonius</name>
    <dbReference type="NCBI Taxonomy" id="109634"/>
    <lineage>
        <taxon>Eukaryota</taxon>
        <taxon>Fungi</taxon>
        <taxon>Dikarya</taxon>
        <taxon>Basidiomycota</taxon>
        <taxon>Agaricomycotina</taxon>
        <taxon>Agaricomycetes</taxon>
        <taxon>Agaricomycetidae</taxon>
        <taxon>Agaricales</taxon>
        <taxon>Agaricineae</taxon>
        <taxon>Hymenogastraceae</taxon>
        <taxon>Gymnopilus</taxon>
    </lineage>
</organism>
<protein>
    <submittedName>
        <fullName evidence="1">Uncharacterized protein</fullName>
    </submittedName>
</protein>
<proteinExistence type="predicted"/>
<gene>
    <name evidence="1" type="ORF">CPB84DRAFT_1761969</name>
</gene>
<sequence>MMTSWSQFSFTHSFVALGVLVSFFLLSELNAPVFRRQLIFVSQVLNTAEAKDLSNDDIVHHFVFQILVFGRIAWTWDYRDGRREVGDWMRVHQSYIFCIKPFSS</sequence>
<evidence type="ECO:0000313" key="2">
    <source>
        <dbReference type="Proteomes" id="UP000724874"/>
    </source>
</evidence>
<dbReference type="EMBL" id="JADNYJ010000004">
    <property type="protein sequence ID" value="KAF8911494.1"/>
    <property type="molecule type" value="Genomic_DNA"/>
</dbReference>
<reference evidence="1" key="1">
    <citation type="submission" date="2020-11" db="EMBL/GenBank/DDBJ databases">
        <authorList>
            <consortium name="DOE Joint Genome Institute"/>
            <person name="Ahrendt S."/>
            <person name="Riley R."/>
            <person name="Andreopoulos W."/>
            <person name="LaButti K."/>
            <person name="Pangilinan J."/>
            <person name="Ruiz-duenas F.J."/>
            <person name="Barrasa J.M."/>
            <person name="Sanchez-Garcia M."/>
            <person name="Camarero S."/>
            <person name="Miyauchi S."/>
            <person name="Serrano A."/>
            <person name="Linde D."/>
            <person name="Babiker R."/>
            <person name="Drula E."/>
            <person name="Ayuso-Fernandez I."/>
            <person name="Pacheco R."/>
            <person name="Padilla G."/>
            <person name="Ferreira P."/>
            <person name="Barriuso J."/>
            <person name="Kellner H."/>
            <person name="Castanera R."/>
            <person name="Alfaro M."/>
            <person name="Ramirez L."/>
            <person name="Pisabarro A.G."/>
            <person name="Kuo A."/>
            <person name="Tritt A."/>
            <person name="Lipzen A."/>
            <person name="He G."/>
            <person name="Yan M."/>
            <person name="Ng V."/>
            <person name="Cullen D."/>
            <person name="Martin F."/>
            <person name="Rosso M.-N."/>
            <person name="Henrissat B."/>
            <person name="Hibbett D."/>
            <person name="Martinez A.T."/>
            <person name="Grigoriev I.V."/>
        </authorList>
    </citation>
    <scope>NUCLEOTIDE SEQUENCE</scope>
    <source>
        <strain evidence="1">AH 44721</strain>
    </source>
</reference>
<feature type="non-terminal residue" evidence="1">
    <location>
        <position position="104"/>
    </location>
</feature>
<evidence type="ECO:0000313" key="1">
    <source>
        <dbReference type="EMBL" id="KAF8911494.1"/>
    </source>
</evidence>
<name>A0A9P5NYY3_GYMJU</name>
<keyword evidence="2" id="KW-1185">Reference proteome</keyword>
<dbReference type="AlphaFoldDB" id="A0A9P5NYY3"/>
<dbReference type="Proteomes" id="UP000724874">
    <property type="component" value="Unassembled WGS sequence"/>
</dbReference>
<accession>A0A9P5NYY3</accession>
<comment type="caution">
    <text evidence="1">The sequence shown here is derived from an EMBL/GenBank/DDBJ whole genome shotgun (WGS) entry which is preliminary data.</text>
</comment>